<dbReference type="GO" id="GO:0001732">
    <property type="term" value="P:formation of cytoplasmic translation initiation complex"/>
    <property type="evidence" value="ECO:0007669"/>
    <property type="project" value="UniProtKB-UniRule"/>
</dbReference>
<reference evidence="6" key="1">
    <citation type="submission" date="2021-07" db="EMBL/GenBank/DDBJ databases">
        <title>Draft genome of Mortierella alpina, strain LL118, isolated from an aspen leaf litter sample.</title>
        <authorList>
            <person name="Yang S."/>
            <person name="Vinatzer B.A."/>
        </authorList>
    </citation>
    <scope>NUCLEOTIDE SEQUENCE</scope>
    <source>
        <strain evidence="6">LL118</strain>
    </source>
</reference>
<comment type="subcellular location">
    <subcellularLocation>
        <location evidence="4">Cytoplasm</location>
    </subcellularLocation>
</comment>
<keyword evidence="1 4" id="KW-0963">Cytoplasm</keyword>
<organism evidence="6 7">
    <name type="scientific">Mortierella alpina</name>
    <name type="common">Oleaginous fungus</name>
    <name type="synonym">Mortierella renispora</name>
    <dbReference type="NCBI Taxonomy" id="64518"/>
    <lineage>
        <taxon>Eukaryota</taxon>
        <taxon>Fungi</taxon>
        <taxon>Fungi incertae sedis</taxon>
        <taxon>Mucoromycota</taxon>
        <taxon>Mortierellomycotina</taxon>
        <taxon>Mortierellomycetes</taxon>
        <taxon>Mortierellales</taxon>
        <taxon>Mortierellaceae</taxon>
        <taxon>Mortierella</taxon>
    </lineage>
</organism>
<evidence type="ECO:0000256" key="2">
    <source>
        <dbReference type="ARBA" id="ARBA00022540"/>
    </source>
</evidence>
<accession>A0A9P8A222</accession>
<comment type="function">
    <text evidence="4">Component of the eukaryotic translation initiation factor 3 (eIF-3) complex, which is involved in protein synthesis of a specialized repertoire of mRNAs and, together with other initiation factors, stimulates binding of mRNA and methionyl-tRNAi to the 40S ribosome. The eIF-3 complex specifically targets and initiates translation of a subset of mRNAs involved in cell proliferation.</text>
</comment>
<dbReference type="GO" id="GO:0008237">
    <property type="term" value="F:metallopeptidase activity"/>
    <property type="evidence" value="ECO:0007669"/>
    <property type="project" value="InterPro"/>
</dbReference>
<gene>
    <name evidence="6" type="ORF">KVV02_001261</name>
</gene>
<dbReference type="GO" id="GO:0003743">
    <property type="term" value="F:translation initiation factor activity"/>
    <property type="evidence" value="ECO:0007669"/>
    <property type="project" value="UniProtKB-UniRule"/>
</dbReference>
<dbReference type="GO" id="GO:0016282">
    <property type="term" value="C:eukaryotic 43S preinitiation complex"/>
    <property type="evidence" value="ECO:0007669"/>
    <property type="project" value="UniProtKB-UniRule"/>
</dbReference>
<evidence type="ECO:0000313" key="7">
    <source>
        <dbReference type="Proteomes" id="UP000717515"/>
    </source>
</evidence>
<dbReference type="SMART" id="SM00232">
    <property type="entry name" value="JAB_MPN"/>
    <property type="match status" value="1"/>
</dbReference>
<dbReference type="CDD" id="cd08065">
    <property type="entry name" value="MPN_eIF3h"/>
    <property type="match status" value="1"/>
</dbReference>
<feature type="domain" description="MPN" evidence="5">
    <location>
        <begin position="22"/>
        <end position="153"/>
    </location>
</feature>
<dbReference type="Pfam" id="PF19445">
    <property type="entry name" value="eIF3h_C"/>
    <property type="match status" value="2"/>
</dbReference>
<comment type="similarity">
    <text evidence="4">Belongs to the eIF-3 subunit H family.</text>
</comment>
<dbReference type="HAMAP" id="MF_03007">
    <property type="entry name" value="eIF3h"/>
    <property type="match status" value="1"/>
</dbReference>
<keyword evidence="3 4" id="KW-0648">Protein biosynthesis</keyword>
<dbReference type="Gene3D" id="3.40.140.10">
    <property type="entry name" value="Cytidine Deaminase, domain 2"/>
    <property type="match status" value="1"/>
</dbReference>
<dbReference type="GO" id="GO:0033290">
    <property type="term" value="C:eukaryotic 48S preinitiation complex"/>
    <property type="evidence" value="ECO:0007669"/>
    <property type="project" value="UniProtKB-UniRule"/>
</dbReference>
<evidence type="ECO:0000256" key="3">
    <source>
        <dbReference type="ARBA" id="ARBA00022917"/>
    </source>
</evidence>
<dbReference type="InterPro" id="IPR045810">
    <property type="entry name" value="eIF3h_C"/>
</dbReference>
<evidence type="ECO:0000259" key="5">
    <source>
        <dbReference type="PROSITE" id="PS50249"/>
    </source>
</evidence>
<name>A0A9P8A222_MORAP</name>
<comment type="caution">
    <text evidence="6">The sequence shown here is derived from an EMBL/GenBank/DDBJ whole genome shotgun (WGS) entry which is preliminary data.</text>
</comment>
<protein>
    <recommendedName>
        <fullName evidence="4">Eukaryotic translation initiation factor 3 subunit H</fullName>
        <shortName evidence="4">eIF3h</shortName>
    </recommendedName>
</protein>
<proteinExistence type="inferred from homology"/>
<dbReference type="InterPro" id="IPR000555">
    <property type="entry name" value="JAMM/MPN+_dom"/>
</dbReference>
<evidence type="ECO:0000313" key="6">
    <source>
        <dbReference type="EMBL" id="KAG9322519.1"/>
    </source>
</evidence>
<dbReference type="GO" id="GO:0005852">
    <property type="term" value="C:eukaryotic translation initiation factor 3 complex"/>
    <property type="evidence" value="ECO:0007669"/>
    <property type="project" value="UniProtKB-UniRule"/>
</dbReference>
<sequence length="355" mass="39954">MPANKELSAALDIEGSVPIHAVQLDAMVVLKIVKHCRESVPATVTGQLMGLDVNGVLEVTHSFPMPKNQDSEDFEGSQYQLQMMRCLREVNVDDNSVGWYQSTNMGNFMNQSLIEHQFEFQQALSKSVLIIHDVARSSMGNLHLRALRLTPAFMKLYKEKKFTSEALAKAKLSFSNVFEELPITIRNTALLKALLFELETTDESVEVSTSHLTTYKHGNASLSNSNKSVLDPSFDMLDLSLDPYVAKNLENLMDTIDDHHQEQGNYAYWQRSVERENKKKAAYILNRKTENARRAQAGQAPLPNEDVDSMFKFPAEPSRLDHLLISGQIDNYCKQINEFAGPTLGKLFAVGELQK</sequence>
<dbReference type="Pfam" id="PF01398">
    <property type="entry name" value="JAB"/>
    <property type="match status" value="1"/>
</dbReference>
<dbReference type="EMBL" id="JAIFTL010000142">
    <property type="protein sequence ID" value="KAG9322519.1"/>
    <property type="molecule type" value="Genomic_DNA"/>
</dbReference>
<evidence type="ECO:0000256" key="4">
    <source>
        <dbReference type="HAMAP-Rule" id="MF_03007"/>
    </source>
</evidence>
<dbReference type="PROSITE" id="PS50249">
    <property type="entry name" value="MPN"/>
    <property type="match status" value="1"/>
</dbReference>
<keyword evidence="2 4" id="KW-0396">Initiation factor</keyword>
<comment type="subunit">
    <text evidence="4">Component of the eukaryotic translation initiation factor 3 (eIF-3) complex.</text>
</comment>
<dbReference type="InterPro" id="IPR050242">
    <property type="entry name" value="JAMM_MPN+_peptidase_M67A"/>
</dbReference>
<dbReference type="InterPro" id="IPR037518">
    <property type="entry name" value="MPN"/>
</dbReference>
<dbReference type="PANTHER" id="PTHR10410">
    <property type="entry name" value="EUKARYOTIC TRANSLATION INITIATION FACTOR 3 -RELATED"/>
    <property type="match status" value="1"/>
</dbReference>
<dbReference type="AlphaFoldDB" id="A0A9P8A222"/>
<evidence type="ECO:0000256" key="1">
    <source>
        <dbReference type="ARBA" id="ARBA00022490"/>
    </source>
</evidence>
<dbReference type="Proteomes" id="UP000717515">
    <property type="component" value="Unassembled WGS sequence"/>
</dbReference>
<dbReference type="InterPro" id="IPR027524">
    <property type="entry name" value="eIF3h"/>
</dbReference>